<evidence type="ECO:0000256" key="1">
    <source>
        <dbReference type="SAM" id="MobiDB-lite"/>
    </source>
</evidence>
<evidence type="ECO:0000313" key="2">
    <source>
        <dbReference type="EMBL" id="TQL66457.1"/>
    </source>
</evidence>
<feature type="compositionally biased region" description="Basic and acidic residues" evidence="1">
    <location>
        <begin position="10"/>
        <end position="22"/>
    </location>
</feature>
<dbReference type="RefSeq" id="WP_246087914.1">
    <property type="nucleotide sequence ID" value="NZ_VFOV01000001.1"/>
</dbReference>
<protein>
    <recommendedName>
        <fullName evidence="4">LuxR family transcriptional regulator</fullName>
    </recommendedName>
</protein>
<dbReference type="PANTHER" id="PTHR34293">
    <property type="entry name" value="HTH-TYPE TRANSCRIPTIONAL REGULATOR TRMBL2"/>
    <property type="match status" value="1"/>
</dbReference>
<dbReference type="AlphaFoldDB" id="A0A543A1K0"/>
<dbReference type="InterPro" id="IPR051797">
    <property type="entry name" value="TrmB-like"/>
</dbReference>
<sequence>MSKRQPTPSGEEKNVTDGGHASETRAVFEAKGIELFELISDQGGIPVSDPRVSEGGEYADALAALEELGLVRNPDENPGTWVTVDPTTVQAQIVTPMTQEGIRLLHESAEWANDFTALHGAWRRSAPDDQHAAVTNIHRPQIQPFIDSLAAECEFEALTAQPQATRDPSVLAETARKDAALLGRGVAMRTLYQHAARRNAATRDYVSAVSEAGGEVRTLDEFFNKILIFDRRVAVIPGPDGIDTAIAVREPAVVAYLVDVYERSWERARPFSAADTSTMKEVAGEQRSMTLRMLVEGHSDPAASKRLGVSPRTYAGYVSDLKDEFGADTRFQLGYEIGRSDAEADELGGNTPPPRG</sequence>
<dbReference type="InterPro" id="IPR036388">
    <property type="entry name" value="WH-like_DNA-bd_sf"/>
</dbReference>
<evidence type="ECO:0000313" key="3">
    <source>
        <dbReference type="Proteomes" id="UP000320209"/>
    </source>
</evidence>
<dbReference type="SUPFAM" id="SSF56024">
    <property type="entry name" value="Phospholipase D/nuclease"/>
    <property type="match status" value="1"/>
</dbReference>
<organism evidence="2 3">
    <name type="scientific">Nocardioides albertanoniae</name>
    <dbReference type="NCBI Taxonomy" id="1175486"/>
    <lineage>
        <taxon>Bacteria</taxon>
        <taxon>Bacillati</taxon>
        <taxon>Actinomycetota</taxon>
        <taxon>Actinomycetes</taxon>
        <taxon>Propionibacteriales</taxon>
        <taxon>Nocardioidaceae</taxon>
        <taxon>Nocardioides</taxon>
    </lineage>
</organism>
<dbReference type="EMBL" id="VFOV01000001">
    <property type="protein sequence ID" value="TQL66457.1"/>
    <property type="molecule type" value="Genomic_DNA"/>
</dbReference>
<accession>A0A543A1K0</accession>
<proteinExistence type="predicted"/>
<dbReference type="Proteomes" id="UP000320209">
    <property type="component" value="Unassembled WGS sequence"/>
</dbReference>
<name>A0A543A1K0_9ACTN</name>
<comment type="caution">
    <text evidence="2">The sequence shown here is derived from an EMBL/GenBank/DDBJ whole genome shotgun (WGS) entry which is preliminary data.</text>
</comment>
<keyword evidence="3" id="KW-1185">Reference proteome</keyword>
<dbReference type="PANTHER" id="PTHR34293:SF1">
    <property type="entry name" value="HTH-TYPE TRANSCRIPTIONAL REGULATOR TRMBL2"/>
    <property type="match status" value="1"/>
</dbReference>
<dbReference type="Gene3D" id="1.10.10.10">
    <property type="entry name" value="Winged helix-like DNA-binding domain superfamily/Winged helix DNA-binding domain"/>
    <property type="match status" value="1"/>
</dbReference>
<feature type="region of interest" description="Disordered" evidence="1">
    <location>
        <begin position="1"/>
        <end position="22"/>
    </location>
</feature>
<evidence type="ECO:0008006" key="4">
    <source>
        <dbReference type="Google" id="ProtNLM"/>
    </source>
</evidence>
<gene>
    <name evidence="2" type="ORF">FB381_0318</name>
</gene>
<reference evidence="2 3" key="1">
    <citation type="submission" date="2019-06" db="EMBL/GenBank/DDBJ databases">
        <title>Sequencing the genomes of 1000 actinobacteria strains.</title>
        <authorList>
            <person name="Klenk H.-P."/>
        </authorList>
    </citation>
    <scope>NUCLEOTIDE SEQUENCE [LARGE SCALE GENOMIC DNA]</scope>
    <source>
        <strain evidence="2 3">DSM 25218</strain>
    </source>
</reference>